<evidence type="ECO:0000313" key="3">
    <source>
        <dbReference type="Proteomes" id="UP001590950"/>
    </source>
</evidence>
<protein>
    <submittedName>
        <fullName evidence="2">Uncharacterized protein</fullName>
    </submittedName>
</protein>
<comment type="caution">
    <text evidence="2">The sequence shown here is derived from an EMBL/GenBank/DDBJ whole genome shotgun (WGS) entry which is preliminary data.</text>
</comment>
<feature type="region of interest" description="Disordered" evidence="1">
    <location>
        <begin position="73"/>
        <end position="103"/>
    </location>
</feature>
<reference evidence="2 3" key="1">
    <citation type="submission" date="2024-09" db="EMBL/GenBank/DDBJ databases">
        <title>Rethinking Asexuality: The Enigmatic Case of Functional Sexual Genes in Lepraria (Stereocaulaceae).</title>
        <authorList>
            <person name="Doellman M."/>
            <person name="Sun Y."/>
            <person name="Barcenas-Pena A."/>
            <person name="Lumbsch H.T."/>
            <person name="Grewe F."/>
        </authorList>
    </citation>
    <scope>NUCLEOTIDE SEQUENCE [LARGE SCALE GENOMIC DNA]</scope>
    <source>
        <strain evidence="2 3">Mercado 3170</strain>
    </source>
</reference>
<feature type="compositionally biased region" description="Polar residues" evidence="1">
    <location>
        <begin position="73"/>
        <end position="86"/>
    </location>
</feature>
<evidence type="ECO:0000313" key="2">
    <source>
        <dbReference type="EMBL" id="KAL2040687.1"/>
    </source>
</evidence>
<keyword evidence="3" id="KW-1185">Reference proteome</keyword>
<dbReference type="PROSITE" id="PS51257">
    <property type="entry name" value="PROKAR_LIPOPROTEIN"/>
    <property type="match status" value="1"/>
</dbReference>
<sequence length="103" mass="11345">MRKEPISPSTYLSTKDLATVSIATASCEAGQGILVQSSRLAVVHRCPIKVFDHSRIHFNPHLTRRIYITPTHSVNPHLTPSALQITQSQPPPHHSQPASHPSE</sequence>
<accession>A0ABR4A448</accession>
<dbReference type="Proteomes" id="UP001590950">
    <property type="component" value="Unassembled WGS sequence"/>
</dbReference>
<name>A0ABR4A448_9LECA</name>
<organism evidence="2 3">
    <name type="scientific">Stereocaulon virgatum</name>
    <dbReference type="NCBI Taxonomy" id="373712"/>
    <lineage>
        <taxon>Eukaryota</taxon>
        <taxon>Fungi</taxon>
        <taxon>Dikarya</taxon>
        <taxon>Ascomycota</taxon>
        <taxon>Pezizomycotina</taxon>
        <taxon>Lecanoromycetes</taxon>
        <taxon>OSLEUM clade</taxon>
        <taxon>Lecanoromycetidae</taxon>
        <taxon>Lecanorales</taxon>
        <taxon>Lecanorineae</taxon>
        <taxon>Stereocaulaceae</taxon>
        <taxon>Stereocaulon</taxon>
    </lineage>
</organism>
<dbReference type="EMBL" id="JBEFKJ010000020">
    <property type="protein sequence ID" value="KAL2040687.1"/>
    <property type="molecule type" value="Genomic_DNA"/>
</dbReference>
<proteinExistence type="predicted"/>
<gene>
    <name evidence="2" type="ORF">N7G274_006666</name>
</gene>
<evidence type="ECO:0000256" key="1">
    <source>
        <dbReference type="SAM" id="MobiDB-lite"/>
    </source>
</evidence>